<gene>
    <name evidence="6" type="ORF">JGU71_15115</name>
</gene>
<feature type="active site" description="Proton acceptor" evidence="4">
    <location>
        <position position="365"/>
    </location>
</feature>
<evidence type="ECO:0000256" key="4">
    <source>
        <dbReference type="PIRSR" id="PIRSR001112-1"/>
    </source>
</evidence>
<dbReference type="InterPro" id="IPR000639">
    <property type="entry name" value="Epox_hydrolase-like"/>
</dbReference>
<evidence type="ECO:0000256" key="2">
    <source>
        <dbReference type="ARBA" id="ARBA00022797"/>
    </source>
</evidence>
<dbReference type="InterPro" id="IPR010497">
    <property type="entry name" value="Epoxide_hydro_N"/>
</dbReference>
<keyword evidence="3 6" id="KW-0378">Hydrolase</keyword>
<evidence type="ECO:0000313" key="7">
    <source>
        <dbReference type="Proteomes" id="UP000655868"/>
    </source>
</evidence>
<comment type="similarity">
    <text evidence="1">Belongs to the peptidase S33 family.</text>
</comment>
<dbReference type="SUPFAM" id="SSF53474">
    <property type="entry name" value="alpha/beta-Hydrolases"/>
    <property type="match status" value="1"/>
</dbReference>
<feature type="domain" description="Epoxide hydrolase N-terminal" evidence="5">
    <location>
        <begin position="8"/>
        <end position="113"/>
    </location>
</feature>
<keyword evidence="2" id="KW-0058">Aromatic hydrocarbons catabolism</keyword>
<dbReference type="GO" id="GO:0097176">
    <property type="term" value="P:epoxide metabolic process"/>
    <property type="evidence" value="ECO:0007669"/>
    <property type="project" value="TreeGrafter"/>
</dbReference>
<evidence type="ECO:0000256" key="3">
    <source>
        <dbReference type="ARBA" id="ARBA00022801"/>
    </source>
</evidence>
<dbReference type="Gene3D" id="3.40.50.1820">
    <property type="entry name" value="alpha/beta hydrolase"/>
    <property type="match status" value="1"/>
</dbReference>
<dbReference type="PIRSF" id="PIRSF001112">
    <property type="entry name" value="Epoxide_hydrolase"/>
    <property type="match status" value="1"/>
</dbReference>
<keyword evidence="7" id="KW-1185">Reference proteome</keyword>
<accession>A0A934NRZ3</accession>
<dbReference type="AlphaFoldDB" id="A0A934NRZ3"/>
<evidence type="ECO:0000256" key="1">
    <source>
        <dbReference type="ARBA" id="ARBA00010088"/>
    </source>
</evidence>
<reference evidence="6" key="1">
    <citation type="submission" date="2020-12" db="EMBL/GenBank/DDBJ databases">
        <title>Antrihabitans popcorni sp. nov. and Antrihabitans auranticaus sp. nov., isolated from a larva cave.</title>
        <authorList>
            <person name="Lee S.D."/>
            <person name="Kim I.S."/>
        </authorList>
    </citation>
    <scope>NUCLEOTIDE SEQUENCE</scope>
    <source>
        <strain evidence="6">YC3-6</strain>
    </source>
</reference>
<dbReference type="InterPro" id="IPR016292">
    <property type="entry name" value="Epoxide_hydrolase"/>
</dbReference>
<dbReference type="EMBL" id="JAEMNV010000004">
    <property type="protein sequence ID" value="MBJ8340219.1"/>
    <property type="molecule type" value="Genomic_DNA"/>
</dbReference>
<organism evidence="6 7">
    <name type="scientific">Antrihabitans stalagmiti</name>
    <dbReference type="NCBI Taxonomy" id="2799499"/>
    <lineage>
        <taxon>Bacteria</taxon>
        <taxon>Bacillati</taxon>
        <taxon>Actinomycetota</taxon>
        <taxon>Actinomycetes</taxon>
        <taxon>Mycobacteriales</taxon>
        <taxon>Nocardiaceae</taxon>
        <taxon>Antrihabitans</taxon>
    </lineage>
</organism>
<dbReference type="Pfam" id="PF06441">
    <property type="entry name" value="EHN"/>
    <property type="match status" value="1"/>
</dbReference>
<sequence>MTESSAQIRPFRVEIAEAAIQDLKARIANTRWPEQLPGAEWERGVPVSYLKELAAYWGNEFDWRAAEERLNQHAQYLTEIDGQTIHFFHVRSPEPNATPLVLLHGWPGSVVEFLNVIGPLSDPRAHGLDPDQAFHLVIPSMAGFGFSTPLSDSGWGSMRNAKAFTQLMSMLGYEKYGVQGGDYGAFVAPDMGRVAPDRVIGVHVNAATFGFIPLGPVSDDDLADMTATERERIARLGHWTAEQDGYFKIQATRPQTVGYGLADSPTGQLAWIVEKFKEWTNSTKALPEDAVSRDEILADVSVYWFTGTATSSANMYYESTHGGEWPVPSNVPTGVAAFAEDVSIRRYAEEGHNIVHWSDFEVGGHFAALETPDLLVGDIREFFAALG</sequence>
<name>A0A934NRZ3_9NOCA</name>
<evidence type="ECO:0000259" key="5">
    <source>
        <dbReference type="Pfam" id="PF06441"/>
    </source>
</evidence>
<evidence type="ECO:0000313" key="6">
    <source>
        <dbReference type="EMBL" id="MBJ8340219.1"/>
    </source>
</evidence>
<dbReference type="Proteomes" id="UP000655868">
    <property type="component" value="Unassembled WGS sequence"/>
</dbReference>
<feature type="active site" description="Proton donor" evidence="4">
    <location>
        <position position="316"/>
    </location>
</feature>
<dbReference type="PRINTS" id="PR00412">
    <property type="entry name" value="EPOXHYDRLASE"/>
</dbReference>
<dbReference type="InterPro" id="IPR029058">
    <property type="entry name" value="AB_hydrolase_fold"/>
</dbReference>
<dbReference type="PANTHER" id="PTHR21661">
    <property type="entry name" value="EPOXIDE HYDROLASE 1-RELATED"/>
    <property type="match status" value="1"/>
</dbReference>
<dbReference type="PANTHER" id="PTHR21661:SF35">
    <property type="entry name" value="EPOXIDE HYDROLASE"/>
    <property type="match status" value="1"/>
</dbReference>
<feature type="active site" description="Nucleophile" evidence="4">
    <location>
        <position position="182"/>
    </location>
</feature>
<dbReference type="GO" id="GO:0004301">
    <property type="term" value="F:epoxide hydrolase activity"/>
    <property type="evidence" value="ECO:0007669"/>
    <property type="project" value="TreeGrafter"/>
</dbReference>
<dbReference type="RefSeq" id="WP_199704966.1">
    <property type="nucleotide sequence ID" value="NZ_JAEMNV010000004.1"/>
</dbReference>
<protein>
    <submittedName>
        <fullName evidence="6">Epoxide hydrolase</fullName>
    </submittedName>
</protein>
<proteinExistence type="inferred from homology"/>
<comment type="caution">
    <text evidence="6">The sequence shown here is derived from an EMBL/GenBank/DDBJ whole genome shotgun (WGS) entry which is preliminary data.</text>
</comment>